<name>A0ABC8YJY5_9POAL</name>
<protein>
    <recommendedName>
        <fullName evidence="5">Transmembrane protein</fullName>
    </recommendedName>
</protein>
<feature type="compositionally biased region" description="Basic and acidic residues" evidence="1">
    <location>
        <begin position="1"/>
        <end position="13"/>
    </location>
</feature>
<keyword evidence="2" id="KW-0812">Transmembrane</keyword>
<reference evidence="3" key="1">
    <citation type="submission" date="2024-10" db="EMBL/GenBank/DDBJ databases">
        <authorList>
            <person name="Ryan C."/>
        </authorList>
    </citation>
    <scope>NUCLEOTIDE SEQUENCE [LARGE SCALE GENOMIC DNA]</scope>
</reference>
<feature type="region of interest" description="Disordered" evidence="1">
    <location>
        <begin position="1"/>
        <end position="21"/>
    </location>
</feature>
<evidence type="ECO:0000313" key="4">
    <source>
        <dbReference type="Proteomes" id="UP001497457"/>
    </source>
</evidence>
<evidence type="ECO:0000313" key="3">
    <source>
        <dbReference type="EMBL" id="CAL4943726.1"/>
    </source>
</evidence>
<dbReference type="Proteomes" id="UP001497457">
    <property type="component" value="Chromosome 16b"/>
</dbReference>
<feature type="transmembrane region" description="Helical" evidence="2">
    <location>
        <begin position="167"/>
        <end position="184"/>
    </location>
</feature>
<organism evidence="3 4">
    <name type="scientific">Urochloa decumbens</name>
    <dbReference type="NCBI Taxonomy" id="240449"/>
    <lineage>
        <taxon>Eukaryota</taxon>
        <taxon>Viridiplantae</taxon>
        <taxon>Streptophyta</taxon>
        <taxon>Embryophyta</taxon>
        <taxon>Tracheophyta</taxon>
        <taxon>Spermatophyta</taxon>
        <taxon>Magnoliopsida</taxon>
        <taxon>Liliopsida</taxon>
        <taxon>Poales</taxon>
        <taxon>Poaceae</taxon>
        <taxon>PACMAD clade</taxon>
        <taxon>Panicoideae</taxon>
        <taxon>Panicodae</taxon>
        <taxon>Paniceae</taxon>
        <taxon>Melinidinae</taxon>
        <taxon>Urochloa</taxon>
    </lineage>
</organism>
<dbReference type="AlphaFoldDB" id="A0ABC8YJY5"/>
<proteinExistence type="predicted"/>
<gene>
    <name evidence="3" type="ORF">URODEC1_LOCUS34349</name>
</gene>
<accession>A0ABC8YJY5</accession>
<feature type="transmembrane region" description="Helical" evidence="2">
    <location>
        <begin position="142"/>
        <end position="161"/>
    </location>
</feature>
<keyword evidence="2" id="KW-0472">Membrane</keyword>
<keyword evidence="2" id="KW-1133">Transmembrane helix</keyword>
<evidence type="ECO:0000256" key="2">
    <source>
        <dbReference type="SAM" id="Phobius"/>
    </source>
</evidence>
<sequence length="194" mass="23413">MDLRQQESRRQTDKSSIAPPYNGPRRITFRIRRRWFTFEGCPSLLISDRYGVWSVTHRRYIHKTRRLRFHDLKKELDPIRIQVRKYKMNRWPQYSQDEELRSLRRKLADFYWGVMPEEAKERMVRLYRGRREQRRAKELRRFAAAVVCFAVVGFVLLRLVLMGCYSVPASLFLGSGYIFSAYLLDKSWHLSSTN</sequence>
<evidence type="ECO:0000256" key="1">
    <source>
        <dbReference type="SAM" id="MobiDB-lite"/>
    </source>
</evidence>
<keyword evidence="4" id="KW-1185">Reference proteome</keyword>
<evidence type="ECO:0008006" key="5">
    <source>
        <dbReference type="Google" id="ProtNLM"/>
    </source>
</evidence>
<dbReference type="EMBL" id="OZ075126">
    <property type="protein sequence ID" value="CAL4943726.1"/>
    <property type="molecule type" value="Genomic_DNA"/>
</dbReference>